<evidence type="ECO:0000313" key="2">
    <source>
        <dbReference type="Proteomes" id="UP000259273"/>
    </source>
</evidence>
<proteinExistence type="predicted"/>
<sequence length="78" mass="8221">MERFIALANTMKNEGVSTRVVSAALMTASGVYATYSVAGNSGGLHESGVEKVAAAYKQNLENIQRLKRAESGEDQGDA</sequence>
<accession>A0A3C1KIY9</accession>
<dbReference type="InterPro" id="IPR021490">
    <property type="entry name" value="DUF3144"/>
</dbReference>
<name>A0A3C1KIY9_9GAMM</name>
<dbReference type="AlphaFoldDB" id="A0A3C1KIY9"/>
<evidence type="ECO:0000313" key="1">
    <source>
        <dbReference type="EMBL" id="HAN26418.1"/>
    </source>
</evidence>
<dbReference type="EMBL" id="DMND01000029">
    <property type="protein sequence ID" value="HAN26418.1"/>
    <property type="molecule type" value="Genomic_DNA"/>
</dbReference>
<comment type="caution">
    <text evidence="1">The sequence shown here is derived from an EMBL/GenBank/DDBJ whole genome shotgun (WGS) entry which is preliminary data.</text>
</comment>
<dbReference type="Proteomes" id="UP000259273">
    <property type="component" value="Unassembled WGS sequence"/>
</dbReference>
<organism evidence="1 2">
    <name type="scientific">Haliea salexigens</name>
    <dbReference type="NCBI Taxonomy" id="287487"/>
    <lineage>
        <taxon>Bacteria</taxon>
        <taxon>Pseudomonadati</taxon>
        <taxon>Pseudomonadota</taxon>
        <taxon>Gammaproteobacteria</taxon>
        <taxon>Cellvibrionales</taxon>
        <taxon>Halieaceae</taxon>
        <taxon>Haliea</taxon>
    </lineage>
</organism>
<dbReference type="Pfam" id="PF11342">
    <property type="entry name" value="DUF3144"/>
    <property type="match status" value="1"/>
</dbReference>
<reference evidence="1 2" key="1">
    <citation type="journal article" date="2018" name="Nat. Biotechnol.">
        <title>A standardized bacterial taxonomy based on genome phylogeny substantially revises the tree of life.</title>
        <authorList>
            <person name="Parks D.H."/>
            <person name="Chuvochina M."/>
            <person name="Waite D.W."/>
            <person name="Rinke C."/>
            <person name="Skarshewski A."/>
            <person name="Chaumeil P.A."/>
            <person name="Hugenholtz P."/>
        </authorList>
    </citation>
    <scope>NUCLEOTIDE SEQUENCE [LARGE SCALE GENOMIC DNA]</scope>
    <source>
        <strain evidence="1">UBA9158</strain>
    </source>
</reference>
<protein>
    <submittedName>
        <fullName evidence="1">DUF3144 domain-containing protein</fullName>
    </submittedName>
</protein>
<gene>
    <name evidence="1" type="ORF">DCP75_01550</name>
</gene>
<dbReference type="STRING" id="1121937.GCA_000423125_00949"/>